<evidence type="ECO:0000313" key="1">
    <source>
        <dbReference type="EMBL" id="QPJ60549.1"/>
    </source>
</evidence>
<sequence length="148" mass="16947">MDYKTLFIVDPVKNERLQLAKFVKQENFTVVVFANFQDCVKRSGLLKSSLVVFVMRKGKNELHHLIKNARDKKVPYIILITPDAPDVNLEDLRNKGFKSVYKAGNHEKVREITYSLLAPDGLMPRTEQPHPIPIPFIGVSIPDMEEKS</sequence>
<dbReference type="KEGG" id="nli:G3M70_01050"/>
<evidence type="ECO:0000313" key="2">
    <source>
        <dbReference type="Proteomes" id="UP000594688"/>
    </source>
</evidence>
<organism evidence="1 2">
    <name type="scientific">Candidatus Nitronauta litoralis</name>
    <dbReference type="NCBI Taxonomy" id="2705533"/>
    <lineage>
        <taxon>Bacteria</taxon>
        <taxon>Pseudomonadati</taxon>
        <taxon>Nitrospinota/Tectimicrobiota group</taxon>
        <taxon>Nitrospinota</taxon>
        <taxon>Nitrospinia</taxon>
        <taxon>Nitrospinales</taxon>
        <taxon>Nitrospinaceae</taxon>
        <taxon>Candidatus Nitronauta</taxon>
    </lineage>
</organism>
<accession>A0A7T0BT63</accession>
<dbReference type="EMBL" id="CP048685">
    <property type="protein sequence ID" value="QPJ60549.1"/>
    <property type="molecule type" value="Genomic_DNA"/>
</dbReference>
<dbReference type="Proteomes" id="UP000594688">
    <property type="component" value="Chromosome"/>
</dbReference>
<proteinExistence type="predicted"/>
<protein>
    <recommendedName>
        <fullName evidence="3">Response regulatory domain-containing protein</fullName>
    </recommendedName>
</protein>
<dbReference type="AlphaFoldDB" id="A0A7T0BT63"/>
<gene>
    <name evidence="1" type="ORF">G3M70_01050</name>
</gene>
<name>A0A7T0BT63_9BACT</name>
<reference evidence="1 2" key="1">
    <citation type="submission" date="2020-02" db="EMBL/GenBank/DDBJ databases">
        <title>Genomic and physiological characterization of two novel Nitrospinaceae genera.</title>
        <authorList>
            <person name="Mueller A.J."/>
            <person name="Jung M.-Y."/>
            <person name="Strachan C.R."/>
            <person name="Herbold C.W."/>
            <person name="Kirkegaard R.H."/>
            <person name="Daims H."/>
        </authorList>
    </citation>
    <scope>NUCLEOTIDE SEQUENCE [LARGE SCALE GENOMIC DNA]</scope>
    <source>
        <strain evidence="1">EB</strain>
    </source>
</reference>
<evidence type="ECO:0008006" key="3">
    <source>
        <dbReference type="Google" id="ProtNLM"/>
    </source>
</evidence>